<dbReference type="GO" id="GO:0006355">
    <property type="term" value="P:regulation of DNA-templated transcription"/>
    <property type="evidence" value="ECO:0007669"/>
    <property type="project" value="InterPro"/>
</dbReference>
<dbReference type="InterPro" id="IPR050224">
    <property type="entry name" value="TALE_homeobox"/>
</dbReference>
<feature type="domain" description="Homeobox" evidence="5">
    <location>
        <begin position="141"/>
        <end position="204"/>
    </location>
</feature>
<evidence type="ECO:0000256" key="3">
    <source>
        <dbReference type="ARBA" id="ARBA00023242"/>
    </source>
</evidence>
<reference evidence="6" key="1">
    <citation type="submission" date="2022-12" db="EMBL/GenBank/DDBJ databases">
        <authorList>
            <person name="Webb A."/>
        </authorList>
    </citation>
    <scope>NUCLEOTIDE SEQUENCE</scope>
    <source>
        <strain evidence="6">Hp1</strain>
    </source>
</reference>
<dbReference type="AlphaFoldDB" id="A0AAV0UFY7"/>
<dbReference type="Gene3D" id="1.10.10.60">
    <property type="entry name" value="Homeodomain-like"/>
    <property type="match status" value="1"/>
</dbReference>
<dbReference type="SMART" id="SM00389">
    <property type="entry name" value="HOX"/>
    <property type="match status" value="1"/>
</dbReference>
<dbReference type="CDD" id="cd00086">
    <property type="entry name" value="homeodomain"/>
    <property type="match status" value="1"/>
</dbReference>
<evidence type="ECO:0000256" key="2">
    <source>
        <dbReference type="ARBA" id="ARBA00023155"/>
    </source>
</evidence>
<accession>A0AAV0UFY7</accession>
<sequence length="236" mass="26773">MTFPNQASYAPGLHRIDPNGLVKPAQLRRSSRTATEIAGMKQELQLMLTTLSPEHERAVPLPQAMPTKSESLANVEHSCTRLLEDPIFQGVEGYRYTLSENEPGAVSLLPAVGDTTSRVDQMTTSPHTRTSLYAKASTARSGVPKKRSNLSKVSKQLMHDWFEHNLHHPYPTEQEKLWLAERGDITIEQVSNWFINTRGRKWKPMLNRLMAEKQAGDCKLLDLMVRKVEEPYRKVV</sequence>
<keyword evidence="7" id="KW-1185">Reference proteome</keyword>
<organism evidence="6 7">
    <name type="scientific">Hyaloperonospora brassicae</name>
    <name type="common">Brassica downy mildew</name>
    <name type="synonym">Peronospora brassicae</name>
    <dbReference type="NCBI Taxonomy" id="162125"/>
    <lineage>
        <taxon>Eukaryota</taxon>
        <taxon>Sar</taxon>
        <taxon>Stramenopiles</taxon>
        <taxon>Oomycota</taxon>
        <taxon>Peronosporomycetes</taxon>
        <taxon>Peronosporales</taxon>
        <taxon>Peronosporaceae</taxon>
        <taxon>Hyaloperonospora</taxon>
    </lineage>
</organism>
<evidence type="ECO:0000313" key="7">
    <source>
        <dbReference type="Proteomes" id="UP001162031"/>
    </source>
</evidence>
<dbReference type="InterPro" id="IPR008422">
    <property type="entry name" value="KN_HD"/>
</dbReference>
<dbReference type="GO" id="GO:0003677">
    <property type="term" value="F:DNA binding"/>
    <property type="evidence" value="ECO:0007669"/>
    <property type="project" value="UniProtKB-UniRule"/>
</dbReference>
<dbReference type="InterPro" id="IPR009057">
    <property type="entry name" value="Homeodomain-like_sf"/>
</dbReference>
<name>A0AAV0UFY7_HYABA</name>
<evidence type="ECO:0000256" key="1">
    <source>
        <dbReference type="ARBA" id="ARBA00023125"/>
    </source>
</evidence>
<dbReference type="SUPFAM" id="SSF46689">
    <property type="entry name" value="Homeodomain-like"/>
    <property type="match status" value="1"/>
</dbReference>
<evidence type="ECO:0000256" key="4">
    <source>
        <dbReference type="PROSITE-ProRule" id="PRU00108"/>
    </source>
</evidence>
<evidence type="ECO:0000259" key="5">
    <source>
        <dbReference type="PROSITE" id="PS50071"/>
    </source>
</evidence>
<dbReference type="EMBL" id="CANTFL010001244">
    <property type="protein sequence ID" value="CAI5734700.1"/>
    <property type="molecule type" value="Genomic_DNA"/>
</dbReference>
<gene>
    <name evidence="6" type="ORF">HBR001_LOCUS6244</name>
</gene>
<dbReference type="GO" id="GO:0005634">
    <property type="term" value="C:nucleus"/>
    <property type="evidence" value="ECO:0007669"/>
    <property type="project" value="UniProtKB-SubCell"/>
</dbReference>
<comment type="subcellular location">
    <subcellularLocation>
        <location evidence="4">Nucleus</location>
    </subcellularLocation>
</comment>
<feature type="DNA-binding region" description="Homeobox" evidence="4">
    <location>
        <begin position="143"/>
        <end position="205"/>
    </location>
</feature>
<keyword evidence="2 4" id="KW-0371">Homeobox</keyword>
<dbReference type="Proteomes" id="UP001162031">
    <property type="component" value="Unassembled WGS sequence"/>
</dbReference>
<protein>
    <recommendedName>
        <fullName evidence="5">Homeobox domain-containing protein</fullName>
    </recommendedName>
</protein>
<proteinExistence type="predicted"/>
<dbReference type="Pfam" id="PF05920">
    <property type="entry name" value="Homeobox_KN"/>
    <property type="match status" value="1"/>
</dbReference>
<dbReference type="PANTHER" id="PTHR11850">
    <property type="entry name" value="HOMEOBOX PROTEIN TRANSCRIPTION FACTORS"/>
    <property type="match status" value="1"/>
</dbReference>
<keyword evidence="3 4" id="KW-0539">Nucleus</keyword>
<dbReference type="PROSITE" id="PS50071">
    <property type="entry name" value="HOMEOBOX_2"/>
    <property type="match status" value="1"/>
</dbReference>
<comment type="caution">
    <text evidence="6">The sequence shown here is derived from an EMBL/GenBank/DDBJ whole genome shotgun (WGS) entry which is preliminary data.</text>
</comment>
<dbReference type="InterPro" id="IPR001356">
    <property type="entry name" value="HD"/>
</dbReference>
<evidence type="ECO:0000313" key="6">
    <source>
        <dbReference type="EMBL" id="CAI5734700.1"/>
    </source>
</evidence>
<keyword evidence="1 4" id="KW-0238">DNA-binding</keyword>